<protein>
    <submittedName>
        <fullName evidence="2">Uncharacterized protein</fullName>
    </submittedName>
</protein>
<feature type="transmembrane region" description="Helical" evidence="1">
    <location>
        <begin position="20"/>
        <end position="38"/>
    </location>
</feature>
<sequence>MTIKKKTAKRKTTKKKSSNGLGLVALAAATAAGVYFLYGSKNATKNRKNVKGWTLKAKGEVLEKMEKMKSIDEANYKRIVDTVAKKYKKLKTVNTKEAEALASELKKQWKEISKEAGKKPAKKAVKKKKK</sequence>
<keyword evidence="1" id="KW-0472">Membrane</keyword>
<reference evidence="2" key="1">
    <citation type="submission" date="2018-06" db="EMBL/GenBank/DDBJ databases">
        <authorList>
            <person name="Zhirakovskaya E."/>
        </authorList>
    </citation>
    <scope>NUCLEOTIDE SEQUENCE</scope>
</reference>
<keyword evidence="1" id="KW-1133">Transmembrane helix</keyword>
<organism evidence="2">
    <name type="scientific">hydrothermal vent metagenome</name>
    <dbReference type="NCBI Taxonomy" id="652676"/>
    <lineage>
        <taxon>unclassified sequences</taxon>
        <taxon>metagenomes</taxon>
        <taxon>ecological metagenomes</taxon>
    </lineage>
</organism>
<dbReference type="EMBL" id="UOER01000043">
    <property type="protein sequence ID" value="VAW19401.1"/>
    <property type="molecule type" value="Genomic_DNA"/>
</dbReference>
<evidence type="ECO:0000256" key="1">
    <source>
        <dbReference type="SAM" id="Phobius"/>
    </source>
</evidence>
<accession>A0A3B0TL34</accession>
<proteinExistence type="predicted"/>
<evidence type="ECO:0000313" key="2">
    <source>
        <dbReference type="EMBL" id="VAW19401.1"/>
    </source>
</evidence>
<dbReference type="AlphaFoldDB" id="A0A3B0TL34"/>
<name>A0A3B0TL34_9ZZZZ</name>
<gene>
    <name evidence="2" type="ORF">MNBD_BACTEROID04-1013</name>
</gene>
<keyword evidence="1" id="KW-0812">Transmembrane</keyword>